<feature type="chain" id="PRO_5038156944" evidence="2">
    <location>
        <begin position="19"/>
        <end position="470"/>
    </location>
</feature>
<dbReference type="EMBL" id="JACORT010000002">
    <property type="protein sequence ID" value="MBC5782817.1"/>
    <property type="molecule type" value="Genomic_DNA"/>
</dbReference>
<name>A0A923SED2_9BURK</name>
<accession>A0A923SED2</accession>
<keyword evidence="2" id="KW-0812">Transmembrane</keyword>
<dbReference type="Gene3D" id="1.20.1600.10">
    <property type="entry name" value="Outer membrane efflux proteins (OEP)"/>
    <property type="match status" value="1"/>
</dbReference>
<dbReference type="InterPro" id="IPR003423">
    <property type="entry name" value="OMP_efflux"/>
</dbReference>
<keyword evidence="2" id="KW-0449">Lipoprotein</keyword>
<dbReference type="Proteomes" id="UP000608513">
    <property type="component" value="Unassembled WGS sequence"/>
</dbReference>
<dbReference type="GO" id="GO:0005886">
    <property type="term" value="C:plasma membrane"/>
    <property type="evidence" value="ECO:0007669"/>
    <property type="project" value="UniProtKB-SubCell"/>
</dbReference>
<dbReference type="InterPro" id="IPR010131">
    <property type="entry name" value="MdtP/NodT-like"/>
</dbReference>
<gene>
    <name evidence="3" type="ORF">H8N03_07650</name>
</gene>
<dbReference type="PANTHER" id="PTHR30203">
    <property type="entry name" value="OUTER MEMBRANE CATION EFFLUX PROTEIN"/>
    <property type="match status" value="1"/>
</dbReference>
<dbReference type="PANTHER" id="PTHR30203:SF29">
    <property type="entry name" value="PROTEIN CYAE"/>
    <property type="match status" value="1"/>
</dbReference>
<comment type="similarity">
    <text evidence="1 2">Belongs to the outer membrane factor (OMF) (TC 1.B.17) family.</text>
</comment>
<dbReference type="PROSITE" id="PS51257">
    <property type="entry name" value="PROKAR_LIPOPROTEIN"/>
    <property type="match status" value="1"/>
</dbReference>
<organism evidence="3 4">
    <name type="scientific">Ramlibacter cellulosilyticus</name>
    <dbReference type="NCBI Taxonomy" id="2764187"/>
    <lineage>
        <taxon>Bacteria</taxon>
        <taxon>Pseudomonadati</taxon>
        <taxon>Pseudomonadota</taxon>
        <taxon>Betaproteobacteria</taxon>
        <taxon>Burkholderiales</taxon>
        <taxon>Comamonadaceae</taxon>
        <taxon>Ramlibacter</taxon>
    </lineage>
</organism>
<proteinExistence type="inferred from homology"/>
<dbReference type="AlphaFoldDB" id="A0A923SED2"/>
<comment type="subcellular location">
    <subcellularLocation>
        <location evidence="2">Cell membrane</location>
        <topology evidence="2">Lipid-anchor</topology>
    </subcellularLocation>
</comment>
<dbReference type="RefSeq" id="WP_187075561.1">
    <property type="nucleotide sequence ID" value="NZ_JACORT010000002.1"/>
</dbReference>
<keyword evidence="2" id="KW-0472">Membrane</keyword>
<dbReference type="Pfam" id="PF02321">
    <property type="entry name" value="OEP"/>
    <property type="match status" value="2"/>
</dbReference>
<dbReference type="Gene3D" id="2.20.200.10">
    <property type="entry name" value="Outer membrane efflux proteins (OEP)"/>
    <property type="match status" value="1"/>
</dbReference>
<comment type="caution">
    <text evidence="3">The sequence shown here is derived from an EMBL/GenBank/DDBJ whole genome shotgun (WGS) entry which is preliminary data.</text>
</comment>
<sequence>MKLLRPLAAAAGVLSLLAGCALPRPPSTTASPAPPRWYAPLPHGGTQADLRQWWRRFDDPLLADLVEAAQAASPDVATAGARIAEARSARVAAGAATLPAVDASVSAVRGNAQSGVPALSTVVQNSVQVSWEADLFGGLGSRVDAATSRLAGAEAGWHEARVAVAAETATTYVDLRTCTGLVAVTRNDAASRAETARLTRLSADAGFTAPAVAAQARASAAEGAVRVTQQQAQCDLLVKGLVALTGMAEPELRRRLAAPWEEPAGIGRVAVPSVPAALLAQRPDIYAAEREVAAASADVGAARADRFPRLTLTGQINNGWIRVNGQTSNARTWAIGPLAVTLPLFDGGRLAAAEDAAAARYEEAALLYAARVRLAVREVEEALVNLDSAISRSEDVRTAYEGYRASFLAAEARYRSGLGSLIEMEDQRRLALGAELALANVQRDRLAAWIALYRALGGGWERPEPPLAQQ</sequence>
<evidence type="ECO:0000313" key="4">
    <source>
        <dbReference type="Proteomes" id="UP000608513"/>
    </source>
</evidence>
<keyword evidence="2" id="KW-1134">Transmembrane beta strand</keyword>
<dbReference type="GO" id="GO:0015562">
    <property type="term" value="F:efflux transmembrane transporter activity"/>
    <property type="evidence" value="ECO:0007669"/>
    <property type="project" value="InterPro"/>
</dbReference>
<evidence type="ECO:0000256" key="1">
    <source>
        <dbReference type="ARBA" id="ARBA00007613"/>
    </source>
</evidence>
<dbReference type="SUPFAM" id="SSF56954">
    <property type="entry name" value="Outer membrane efflux proteins (OEP)"/>
    <property type="match status" value="1"/>
</dbReference>
<keyword evidence="2" id="KW-0564">Palmitate</keyword>
<protein>
    <submittedName>
        <fullName evidence="3">Efflux transporter outer membrane subunit</fullName>
    </submittedName>
</protein>
<keyword evidence="2" id="KW-0732">Signal</keyword>
<reference evidence="3" key="1">
    <citation type="submission" date="2020-08" db="EMBL/GenBank/DDBJ databases">
        <title>Ramlibacter sp. USB13 16S ribosomal RNA gene genome sequencing and assembly.</title>
        <authorList>
            <person name="Kang M."/>
        </authorList>
    </citation>
    <scope>NUCLEOTIDE SEQUENCE</scope>
    <source>
        <strain evidence="3">USB13</strain>
    </source>
</reference>
<evidence type="ECO:0000256" key="2">
    <source>
        <dbReference type="RuleBase" id="RU362097"/>
    </source>
</evidence>
<keyword evidence="4" id="KW-1185">Reference proteome</keyword>
<feature type="signal peptide" evidence="2">
    <location>
        <begin position="1"/>
        <end position="18"/>
    </location>
</feature>
<evidence type="ECO:0000313" key="3">
    <source>
        <dbReference type="EMBL" id="MBC5782817.1"/>
    </source>
</evidence>
<dbReference type="NCBIfam" id="TIGR01845">
    <property type="entry name" value="outer_NodT"/>
    <property type="match status" value="1"/>
</dbReference>